<name>A0A1X6XLR5_9MICO</name>
<comment type="similarity">
    <text evidence="1">Belongs to the UPF0312 family.</text>
</comment>
<evidence type="ECO:0000313" key="4">
    <source>
        <dbReference type="Proteomes" id="UP000196581"/>
    </source>
</evidence>
<evidence type="ECO:0000313" key="3">
    <source>
        <dbReference type="EMBL" id="SLN00192.1"/>
    </source>
</evidence>
<gene>
    <name evidence="3" type="ORF">FM105_12400</name>
</gene>
<protein>
    <submittedName>
        <fullName evidence="3">YceI family protein</fullName>
    </submittedName>
</protein>
<evidence type="ECO:0000259" key="2">
    <source>
        <dbReference type="SMART" id="SM00867"/>
    </source>
</evidence>
<reference evidence="4" key="1">
    <citation type="submission" date="2017-02" db="EMBL/GenBank/DDBJ databases">
        <authorList>
            <person name="Dridi B."/>
        </authorList>
    </citation>
    <scope>NUCLEOTIDE SEQUENCE [LARGE SCALE GENOMIC DNA]</scope>
    <source>
        <strain evidence="4">B Co 03.10</strain>
    </source>
</reference>
<dbReference type="Pfam" id="PF04264">
    <property type="entry name" value="YceI"/>
    <property type="match status" value="1"/>
</dbReference>
<proteinExistence type="inferred from homology"/>
<dbReference type="InterPro" id="IPR007372">
    <property type="entry name" value="Lipid/polyisoprenoid-bd_YceI"/>
</dbReference>
<dbReference type="SMART" id="SM00867">
    <property type="entry name" value="YceI"/>
    <property type="match status" value="1"/>
</dbReference>
<dbReference type="AlphaFoldDB" id="A0A1X6XLR5"/>
<dbReference type="SUPFAM" id="SSF101874">
    <property type="entry name" value="YceI-like"/>
    <property type="match status" value="1"/>
</dbReference>
<evidence type="ECO:0000256" key="1">
    <source>
        <dbReference type="ARBA" id="ARBA00008812"/>
    </source>
</evidence>
<accession>A0A1X6XLR5</accession>
<feature type="domain" description="Lipid/polyisoprenoid-binding YceI-like" evidence="2">
    <location>
        <begin position="12"/>
        <end position="180"/>
    </location>
</feature>
<dbReference type="Proteomes" id="UP000196581">
    <property type="component" value="Unassembled WGS sequence"/>
</dbReference>
<dbReference type="PANTHER" id="PTHR34406">
    <property type="entry name" value="PROTEIN YCEI"/>
    <property type="match status" value="1"/>
</dbReference>
<keyword evidence="4" id="KW-1185">Reference proteome</keyword>
<dbReference type="RefSeq" id="WP_087008644.1">
    <property type="nucleotide sequence ID" value="NZ_FWFF01000019.1"/>
</dbReference>
<dbReference type="Gene3D" id="2.40.128.110">
    <property type="entry name" value="Lipid/polyisoprenoid-binding, YceI-like"/>
    <property type="match status" value="1"/>
</dbReference>
<dbReference type="PANTHER" id="PTHR34406:SF1">
    <property type="entry name" value="PROTEIN YCEI"/>
    <property type="match status" value="1"/>
</dbReference>
<sequence>MTALPNNLTAGTWNIDAVHSKFAFIARHAGVSKVRGQFDVIGGEVVVGEDFESSTVSAEADASSITTGNEHRDGHLQSGDFLLAEENPKVVFESTGISNFDGEEFDLTGKLTMRGITKDITLKAEFGGAAEDPNGNIVSGFSATGRINRKDWDMNFEAVLKGGELLVSDKVTIEIDIEAVKA</sequence>
<dbReference type="InterPro" id="IPR036761">
    <property type="entry name" value="TTHA0802/YceI-like_sf"/>
</dbReference>
<dbReference type="EMBL" id="FWFF01000019">
    <property type="protein sequence ID" value="SLN00192.1"/>
    <property type="molecule type" value="Genomic_DNA"/>
</dbReference>
<organism evidence="3 4">
    <name type="scientific">Brevibacterium yomogidense</name>
    <dbReference type="NCBI Taxonomy" id="946573"/>
    <lineage>
        <taxon>Bacteria</taxon>
        <taxon>Bacillati</taxon>
        <taxon>Actinomycetota</taxon>
        <taxon>Actinomycetes</taxon>
        <taxon>Micrococcales</taxon>
        <taxon>Brevibacteriaceae</taxon>
        <taxon>Brevibacterium</taxon>
    </lineage>
</organism>